<sequence>VAIYTDNQAAIWSIAKAEGRPGTYILADIAQQIQQLQDRGQTATVHWIPAHLGMPGNKAIDKAAKEATRCREDGRRSLSANAPANSYAIRSTVKSWCKTQAEREWIAKWCTDTKG</sequence>
<evidence type="ECO:0000259" key="1">
    <source>
        <dbReference type="PROSITE" id="PS50879"/>
    </source>
</evidence>
<proteinExistence type="predicted"/>
<accession>M2TY09</accession>
<dbReference type="GO" id="GO:0003676">
    <property type="term" value="F:nucleic acid binding"/>
    <property type="evidence" value="ECO:0007669"/>
    <property type="project" value="InterPro"/>
</dbReference>
<dbReference type="Pfam" id="PF00075">
    <property type="entry name" value="RNase_H"/>
    <property type="match status" value="1"/>
</dbReference>
<keyword evidence="3" id="KW-1185">Reference proteome</keyword>
<reference evidence="3" key="2">
    <citation type="journal article" date="2013" name="PLoS Genet.">
        <title>Comparative genome structure, secondary metabolite, and effector coding capacity across Cochliobolus pathogens.</title>
        <authorList>
            <person name="Condon B.J."/>
            <person name="Leng Y."/>
            <person name="Wu D."/>
            <person name="Bushley K.E."/>
            <person name="Ohm R.A."/>
            <person name="Otillar R."/>
            <person name="Martin J."/>
            <person name="Schackwitz W."/>
            <person name="Grimwood J."/>
            <person name="MohdZainudin N."/>
            <person name="Xue C."/>
            <person name="Wang R."/>
            <person name="Manning V.A."/>
            <person name="Dhillon B."/>
            <person name="Tu Z.J."/>
            <person name="Steffenson B.J."/>
            <person name="Salamov A."/>
            <person name="Sun H."/>
            <person name="Lowry S."/>
            <person name="LaButti K."/>
            <person name="Han J."/>
            <person name="Copeland A."/>
            <person name="Lindquist E."/>
            <person name="Barry K."/>
            <person name="Schmutz J."/>
            <person name="Baker S.E."/>
            <person name="Ciuffetti L.M."/>
            <person name="Grigoriev I.V."/>
            <person name="Zhong S."/>
            <person name="Turgeon B.G."/>
        </authorList>
    </citation>
    <scope>NUCLEOTIDE SEQUENCE [LARGE SCALE GENOMIC DNA]</scope>
    <source>
        <strain evidence="3">C5 / ATCC 48332 / race O</strain>
    </source>
</reference>
<dbReference type="GO" id="GO:0004523">
    <property type="term" value="F:RNA-DNA hybrid ribonuclease activity"/>
    <property type="evidence" value="ECO:0007669"/>
    <property type="project" value="InterPro"/>
</dbReference>
<dbReference type="InterPro" id="IPR002156">
    <property type="entry name" value="RNaseH_domain"/>
</dbReference>
<dbReference type="Gene3D" id="3.30.420.10">
    <property type="entry name" value="Ribonuclease H-like superfamily/Ribonuclease H"/>
    <property type="match status" value="1"/>
</dbReference>
<dbReference type="Proteomes" id="UP000016936">
    <property type="component" value="Unassembled WGS sequence"/>
</dbReference>
<dbReference type="eggNOG" id="ENOG502RS26">
    <property type="taxonomic scope" value="Eukaryota"/>
</dbReference>
<dbReference type="STRING" id="701091.M2TY09"/>
<dbReference type="InterPro" id="IPR036397">
    <property type="entry name" value="RNaseH_sf"/>
</dbReference>
<dbReference type="HOGENOM" id="CLU_2114645_0_0_1"/>
<organism evidence="2 3">
    <name type="scientific">Cochliobolus heterostrophus (strain C5 / ATCC 48332 / race O)</name>
    <name type="common">Southern corn leaf blight fungus</name>
    <name type="synonym">Bipolaris maydis</name>
    <dbReference type="NCBI Taxonomy" id="701091"/>
    <lineage>
        <taxon>Eukaryota</taxon>
        <taxon>Fungi</taxon>
        <taxon>Dikarya</taxon>
        <taxon>Ascomycota</taxon>
        <taxon>Pezizomycotina</taxon>
        <taxon>Dothideomycetes</taxon>
        <taxon>Pleosporomycetidae</taxon>
        <taxon>Pleosporales</taxon>
        <taxon>Pleosporineae</taxon>
        <taxon>Pleosporaceae</taxon>
        <taxon>Bipolaris</taxon>
    </lineage>
</organism>
<protein>
    <recommendedName>
        <fullName evidence="1">RNase H type-1 domain-containing protein</fullName>
    </recommendedName>
</protein>
<dbReference type="AlphaFoldDB" id="M2TY09"/>
<dbReference type="CDD" id="cd09276">
    <property type="entry name" value="Rnase_HI_RT_non_LTR"/>
    <property type="match status" value="1"/>
</dbReference>
<dbReference type="OrthoDB" id="3695143at2759"/>
<feature type="non-terminal residue" evidence="2">
    <location>
        <position position="1"/>
    </location>
</feature>
<name>M2TY09_COCH5</name>
<gene>
    <name evidence="2" type="ORF">COCHEDRAFT_1115199</name>
</gene>
<dbReference type="InterPro" id="IPR012337">
    <property type="entry name" value="RNaseH-like_sf"/>
</dbReference>
<feature type="domain" description="RNase H type-1" evidence="1">
    <location>
        <begin position="1"/>
        <end position="69"/>
    </location>
</feature>
<reference evidence="2 3" key="1">
    <citation type="journal article" date="2012" name="PLoS Pathog.">
        <title>Diverse lifestyles and strategies of plant pathogenesis encoded in the genomes of eighteen Dothideomycetes fungi.</title>
        <authorList>
            <person name="Ohm R.A."/>
            <person name="Feau N."/>
            <person name="Henrissat B."/>
            <person name="Schoch C.L."/>
            <person name="Horwitz B.A."/>
            <person name="Barry K.W."/>
            <person name="Condon B.J."/>
            <person name="Copeland A.C."/>
            <person name="Dhillon B."/>
            <person name="Glaser F."/>
            <person name="Hesse C.N."/>
            <person name="Kosti I."/>
            <person name="LaButti K."/>
            <person name="Lindquist E.A."/>
            <person name="Lucas S."/>
            <person name="Salamov A.A."/>
            <person name="Bradshaw R.E."/>
            <person name="Ciuffetti L."/>
            <person name="Hamelin R.C."/>
            <person name="Kema G.H.J."/>
            <person name="Lawrence C."/>
            <person name="Scott J.A."/>
            <person name="Spatafora J.W."/>
            <person name="Turgeon B.G."/>
            <person name="de Wit P.J.G.M."/>
            <person name="Zhong S."/>
            <person name="Goodwin S.B."/>
            <person name="Grigoriev I.V."/>
        </authorList>
    </citation>
    <scope>NUCLEOTIDE SEQUENCE [LARGE SCALE GENOMIC DNA]</scope>
    <source>
        <strain evidence="3">C5 / ATCC 48332 / race O</strain>
    </source>
</reference>
<dbReference type="EMBL" id="KB445584">
    <property type="protein sequence ID" value="EMD86631.1"/>
    <property type="molecule type" value="Genomic_DNA"/>
</dbReference>
<evidence type="ECO:0000313" key="2">
    <source>
        <dbReference type="EMBL" id="EMD86631.1"/>
    </source>
</evidence>
<dbReference type="SUPFAM" id="SSF53098">
    <property type="entry name" value="Ribonuclease H-like"/>
    <property type="match status" value="1"/>
</dbReference>
<dbReference type="PROSITE" id="PS50879">
    <property type="entry name" value="RNASE_H_1"/>
    <property type="match status" value="1"/>
</dbReference>
<evidence type="ECO:0000313" key="3">
    <source>
        <dbReference type="Proteomes" id="UP000016936"/>
    </source>
</evidence>